<organism evidence="1">
    <name type="scientific">Arion vulgaris</name>
    <dbReference type="NCBI Taxonomy" id="1028688"/>
    <lineage>
        <taxon>Eukaryota</taxon>
        <taxon>Metazoa</taxon>
        <taxon>Spiralia</taxon>
        <taxon>Lophotrochozoa</taxon>
        <taxon>Mollusca</taxon>
        <taxon>Gastropoda</taxon>
        <taxon>Heterobranchia</taxon>
        <taxon>Euthyneura</taxon>
        <taxon>Panpulmonata</taxon>
        <taxon>Eupulmonata</taxon>
        <taxon>Stylommatophora</taxon>
        <taxon>Helicina</taxon>
        <taxon>Arionoidea</taxon>
        <taxon>Arionidae</taxon>
        <taxon>Arion</taxon>
    </lineage>
</organism>
<protein>
    <submittedName>
        <fullName evidence="1">Uncharacterized protein</fullName>
    </submittedName>
</protein>
<gene>
    <name evidence="1" type="primary">ORF111365</name>
</gene>
<dbReference type="AlphaFoldDB" id="A0A0B7AD22"/>
<sequence>DALPISEDETLLNQHCSCDLSGCVYDCNQAQTTVYTSQTKKLLLTSESLD</sequence>
<proteinExistence type="predicted"/>
<name>A0A0B7AD22_9EUPU</name>
<feature type="non-terminal residue" evidence="1">
    <location>
        <position position="1"/>
    </location>
</feature>
<reference evidence="1" key="1">
    <citation type="submission" date="2014-12" db="EMBL/GenBank/DDBJ databases">
        <title>Insight into the proteome of Arion vulgaris.</title>
        <authorList>
            <person name="Aradska J."/>
            <person name="Bulat T."/>
            <person name="Smidak R."/>
            <person name="Sarate P."/>
            <person name="Gangsoo J."/>
            <person name="Sialana F."/>
            <person name="Bilban M."/>
            <person name="Lubec G."/>
        </authorList>
    </citation>
    <scope>NUCLEOTIDE SEQUENCE</scope>
    <source>
        <tissue evidence="1">Skin</tissue>
    </source>
</reference>
<dbReference type="EMBL" id="HACG01031808">
    <property type="protein sequence ID" value="CEK78673.1"/>
    <property type="molecule type" value="Transcribed_RNA"/>
</dbReference>
<evidence type="ECO:0000313" key="1">
    <source>
        <dbReference type="EMBL" id="CEK78673.1"/>
    </source>
</evidence>
<accession>A0A0B7AD22</accession>